<evidence type="ECO:0000256" key="1">
    <source>
        <dbReference type="SAM" id="MobiDB-lite"/>
    </source>
</evidence>
<dbReference type="RefSeq" id="WP_246196893.1">
    <property type="nucleotide sequence ID" value="NZ_BAABFX010000032.1"/>
</dbReference>
<protein>
    <recommendedName>
        <fullName evidence="4">DUF4194 domain-containing protein</fullName>
    </recommendedName>
</protein>
<dbReference type="EMBL" id="BAABFX010000032">
    <property type="protein sequence ID" value="GAA4398298.1"/>
    <property type="molecule type" value="Genomic_DNA"/>
</dbReference>
<sequence>MSTASPDLRSSGLPPLTAAAVALMRGVVDRDHAERIWLDVVRLQNPLRDHVAVLGLDLVIDEAEGYAYLRSKPEDPDNPLPRLVPRHRLSFPVSLMLAVLRKALAEFDAGAGEGRLVVSRDRLVDELRTFRPASTNETKLVDEVDRSIRKVVELGFLRQLPGPMGAYEVRRILKAFVDAQWLGEFDARLAEYAALAADTGGGPGGGTGGTDTSGAGTGSGSGGES</sequence>
<proteinExistence type="predicted"/>
<name>A0ABP8JZ04_9MICO</name>
<gene>
    <name evidence="2" type="ORF">GCM10023153_22980</name>
</gene>
<evidence type="ECO:0000313" key="3">
    <source>
        <dbReference type="Proteomes" id="UP001500390"/>
    </source>
</evidence>
<evidence type="ECO:0008006" key="4">
    <source>
        <dbReference type="Google" id="ProtNLM"/>
    </source>
</evidence>
<comment type="caution">
    <text evidence="2">The sequence shown here is derived from an EMBL/GenBank/DDBJ whole genome shotgun (WGS) entry which is preliminary data.</text>
</comment>
<reference evidence="3" key="1">
    <citation type="journal article" date="2019" name="Int. J. Syst. Evol. Microbiol.">
        <title>The Global Catalogue of Microorganisms (GCM) 10K type strain sequencing project: providing services to taxonomists for standard genome sequencing and annotation.</title>
        <authorList>
            <consortium name="The Broad Institute Genomics Platform"/>
            <consortium name="The Broad Institute Genome Sequencing Center for Infectious Disease"/>
            <person name="Wu L."/>
            <person name="Ma J."/>
        </authorList>
    </citation>
    <scope>NUCLEOTIDE SEQUENCE [LARGE SCALE GENOMIC DNA]</scope>
    <source>
        <strain evidence="3">JCM 17738</strain>
    </source>
</reference>
<dbReference type="InterPro" id="IPR025449">
    <property type="entry name" value="JetB"/>
</dbReference>
<accession>A0ABP8JZ04</accession>
<organism evidence="2 3">
    <name type="scientific">Ornithinibacter aureus</name>
    <dbReference type="NCBI Taxonomy" id="622664"/>
    <lineage>
        <taxon>Bacteria</taxon>
        <taxon>Bacillati</taxon>
        <taxon>Actinomycetota</taxon>
        <taxon>Actinomycetes</taxon>
        <taxon>Micrococcales</taxon>
        <taxon>Intrasporangiaceae</taxon>
        <taxon>Ornithinibacter</taxon>
    </lineage>
</organism>
<feature type="compositionally biased region" description="Gly residues" evidence="1">
    <location>
        <begin position="199"/>
        <end position="225"/>
    </location>
</feature>
<feature type="region of interest" description="Disordered" evidence="1">
    <location>
        <begin position="198"/>
        <end position="225"/>
    </location>
</feature>
<keyword evidence="3" id="KW-1185">Reference proteome</keyword>
<evidence type="ECO:0000313" key="2">
    <source>
        <dbReference type="EMBL" id="GAA4398298.1"/>
    </source>
</evidence>
<dbReference type="Pfam" id="PF13835">
    <property type="entry name" value="DUF4194"/>
    <property type="match status" value="1"/>
</dbReference>
<dbReference type="Proteomes" id="UP001500390">
    <property type="component" value="Unassembled WGS sequence"/>
</dbReference>